<evidence type="ECO:0000313" key="2">
    <source>
        <dbReference type="Proteomes" id="UP001732700"/>
    </source>
</evidence>
<dbReference type="EnsemblPlants" id="AVESA.00010b.r2.2CG0305870.1">
    <property type="protein sequence ID" value="AVESA.00010b.r2.2CG0305870.1.CDS"/>
    <property type="gene ID" value="AVESA.00010b.r2.2CG0305870"/>
</dbReference>
<proteinExistence type="predicted"/>
<organism evidence="1 2">
    <name type="scientific">Avena sativa</name>
    <name type="common">Oat</name>
    <dbReference type="NCBI Taxonomy" id="4498"/>
    <lineage>
        <taxon>Eukaryota</taxon>
        <taxon>Viridiplantae</taxon>
        <taxon>Streptophyta</taxon>
        <taxon>Embryophyta</taxon>
        <taxon>Tracheophyta</taxon>
        <taxon>Spermatophyta</taxon>
        <taxon>Magnoliopsida</taxon>
        <taxon>Liliopsida</taxon>
        <taxon>Poales</taxon>
        <taxon>Poaceae</taxon>
        <taxon>BOP clade</taxon>
        <taxon>Pooideae</taxon>
        <taxon>Poodae</taxon>
        <taxon>Poeae</taxon>
        <taxon>Poeae Chloroplast Group 1 (Aveneae type)</taxon>
        <taxon>Aveninae</taxon>
        <taxon>Avena</taxon>
    </lineage>
</organism>
<keyword evidence="2" id="KW-1185">Reference proteome</keyword>
<sequence length="800" mass="93017">MDNQTSTVHQHSSDMSISSDGDGFEQQKEGNIRLEKDGEDHAEALLQDPELGMAFDTEDDVREYYKKYAKAKGFGVTRRSSHTDDDGQLKYFTLSCSRYGKTQSNSKKLLKPNPSARLECKAKINITRHPSGKFHLSKVILGHNHTLSPLKSRLFRCNKKIDFHVKRRLLLNDRAGIRVNKNFNSFVVAADGHDNLTFGEKDCRNFLEKERRLKLGRGDAEAVHDYFVKMQSKNPNFFSVMDVDDESRLRNVFWADARSRALYDTFNDVITFDTTYLMNKYDMPFALFVGVDHHGQSVLLGCALLSNEDTPTFVWLFKAWLTYMSNRQLTAIVTDQAKAIQNVVGMVFTNSRYRWCLWHIMKKIPEKLGGYEEYDFIKVALGNTVYDSLTITEFEAAWMRMVERYNLGDNDWLKGLYDHRHRWVPAFVKDAFWADMSTTQRSESMNAFFDGYVNAKTTLKHFVSQYENALRDKVEKENLADFNSFNSTIPCVTSFEIEKQFQSAYTNAKFKEFQEQLTNKMYCDRNFIKKEGAIEIYEISEDVLIDPETGWRKDIVYNVYFNLEEFEVKCSCRRFEFRGILCSHVLSVLTHKKIKEVPSQYILDRWTKNVKRKHNFIRCKYGGMEDTPKAKRFDLLCNFFYPVAEESALCNEKAKSKIILSPIAVRCAGRPPSQRKESKVDKLIREAKEKKKKKAEQREKKKAEQEEKKKAFQKVRFKTPREKGSSTKRKTPEDDSPQQNNIHHVFNLDSQTFSSTLQDPFDFGIPSGNINPMITTPVPFRMFIDDGYATNSRNIHKLDV</sequence>
<reference evidence="1" key="2">
    <citation type="submission" date="2025-09" db="UniProtKB">
        <authorList>
            <consortium name="EnsemblPlants"/>
        </authorList>
    </citation>
    <scope>IDENTIFICATION</scope>
</reference>
<reference evidence="1" key="1">
    <citation type="submission" date="2021-05" db="EMBL/GenBank/DDBJ databases">
        <authorList>
            <person name="Scholz U."/>
            <person name="Mascher M."/>
            <person name="Fiebig A."/>
        </authorList>
    </citation>
    <scope>NUCLEOTIDE SEQUENCE [LARGE SCALE GENOMIC DNA]</scope>
</reference>
<evidence type="ECO:0000313" key="1">
    <source>
        <dbReference type="EnsemblPlants" id="AVESA.00010b.r2.2CG0305870.1.CDS"/>
    </source>
</evidence>
<dbReference type="Proteomes" id="UP001732700">
    <property type="component" value="Chromosome 2C"/>
</dbReference>
<accession>A0ACD5URP8</accession>
<name>A0ACD5URP8_AVESA</name>
<protein>
    <submittedName>
        <fullName evidence="1">Uncharacterized protein</fullName>
    </submittedName>
</protein>